<feature type="active site" description="Glycyl thioester intermediate" evidence="6">
    <location>
        <position position="796"/>
    </location>
</feature>
<organism evidence="9 10">
    <name type="scientific">Brassica napus</name>
    <name type="common">Rape</name>
    <dbReference type="NCBI Taxonomy" id="3708"/>
    <lineage>
        <taxon>Eukaryota</taxon>
        <taxon>Viridiplantae</taxon>
        <taxon>Streptophyta</taxon>
        <taxon>Embryophyta</taxon>
        <taxon>Tracheophyta</taxon>
        <taxon>Spermatophyta</taxon>
        <taxon>Magnoliopsida</taxon>
        <taxon>eudicotyledons</taxon>
        <taxon>Gunneridae</taxon>
        <taxon>Pentapetalae</taxon>
        <taxon>rosids</taxon>
        <taxon>malvids</taxon>
        <taxon>Brassicales</taxon>
        <taxon>Brassicaceae</taxon>
        <taxon>Brassiceae</taxon>
        <taxon>Brassica</taxon>
    </lineage>
</organism>
<gene>
    <name evidence="9" type="ORF">HID58_083358</name>
</gene>
<dbReference type="EMBL" id="JAGKQM010000018">
    <property type="protein sequence ID" value="KAH0866147.1"/>
    <property type="molecule type" value="Genomic_DNA"/>
</dbReference>
<evidence type="ECO:0000256" key="2">
    <source>
        <dbReference type="ARBA" id="ARBA00004906"/>
    </source>
</evidence>
<sequence>MINDTVSLFVETLSPSIRFGMFTIVPIGEESQMGSGRSWKKRMEAEVERRNQLLEASRKSDGSEFCWLFVVWISSRKGKKIQSCVSLERAAVVERLAFVDNSHGEVSLVFYASTELLSDMLNDPNQAVREASLLRIEVLFMIPVLVQCPTSNGIYVRIASDMLLVTGTQEKMYVSHANTLTWKMSSPSSPSSSSGFSFFLKVLPSGDVILIEASRRDRVSDIMARIKINKKIPGFEQCALVYGGRQLQSHQLLCDCSIEKNTLVFLIVGPNPWPAVDSLLDTVCRVYQGLGVDNDEISDKLNLFFHNIPWYDDNFLSSNGSCHVILFLQGRICQRFCSLLKKVRPQKNLYLACWNVFASMSDCVSTCGEGMKSFITRAVVSFSIEVAILLQNTTILENMTHAEVFAELLTSLGKVLEDESQLTSRHFSVIALSSGFYKFRKEELIGVLSTRRASLCSLKELTNFEARRHLAMLMMVPNANHFNKKIIRIHRDNLLAESFQQISDASSESLQHGISVEFIDEQGVGDGVTREWFELVSNEIFISKEVQVEEEVEVEVEEVEVEEEVEVVHPFHVPCSDFTRRFSPNPIFVEWEQFEFAGRLMGLSLIHNMQLNVFLDSAFFLHLAGVVICLEDIKETEPELHKTLKSMLEGHGLEDLTFEIDIQTGKNVYSLEELCEDYLQTGFTDLLLGSSPHKSFFQVLSLEDLDLIFGGDQVGIRIEDWKNHTIYGGEGYGYQATDKQILWFWEVVEGMSKEQQMNLLKFWTSTSYLPHGGIGGLSRKLQILKIEQEYPTSATCLYSLKLPPYDTFENMKFWLEFVAEEENCRGFGMQ</sequence>
<evidence type="ECO:0000313" key="9">
    <source>
        <dbReference type="EMBL" id="KAH0866147.1"/>
    </source>
</evidence>
<evidence type="ECO:0000256" key="1">
    <source>
        <dbReference type="ARBA" id="ARBA00000885"/>
    </source>
</evidence>
<dbReference type="InterPro" id="IPR029071">
    <property type="entry name" value="Ubiquitin-like_domsf"/>
</dbReference>
<comment type="catalytic activity">
    <reaction evidence="1">
        <text>S-ubiquitinyl-[E2 ubiquitin-conjugating enzyme]-L-cysteine + [acceptor protein]-L-lysine = [E2 ubiquitin-conjugating enzyme]-L-cysteine + N(6)-ubiquitinyl-[acceptor protein]-L-lysine.</text>
        <dbReference type="EC" id="2.3.2.26"/>
    </reaction>
</comment>
<reference evidence="9 10" key="1">
    <citation type="submission" date="2021-05" db="EMBL/GenBank/DDBJ databases">
        <title>Genome Assembly of Synthetic Allotetraploid Brassica napus Reveals Homoeologous Exchanges between Subgenomes.</title>
        <authorList>
            <person name="Davis J.T."/>
        </authorList>
    </citation>
    <scope>NUCLEOTIDE SEQUENCE [LARGE SCALE GENOMIC DNA]</scope>
    <source>
        <strain evidence="10">cv. Da-Ae</strain>
        <tissue evidence="9">Seedling</tissue>
    </source>
</reference>
<dbReference type="Pfam" id="PF00632">
    <property type="entry name" value="HECT"/>
    <property type="match status" value="2"/>
</dbReference>
<comment type="caution">
    <text evidence="9">The sequence shown here is derived from an EMBL/GenBank/DDBJ whole genome shotgun (WGS) entry which is preliminary data.</text>
</comment>
<comment type="pathway">
    <text evidence="2">Protein modification; protein ubiquitination.</text>
</comment>
<dbReference type="InterPro" id="IPR035983">
    <property type="entry name" value="Hect_E3_ubiquitin_ligase"/>
</dbReference>
<name>A0ABQ7YDA1_BRANA</name>
<dbReference type="InterPro" id="IPR000569">
    <property type="entry name" value="HECT_dom"/>
</dbReference>
<dbReference type="SUPFAM" id="SSF56204">
    <property type="entry name" value="Hect, E3 ligase catalytic domain"/>
    <property type="match status" value="1"/>
</dbReference>
<evidence type="ECO:0000256" key="5">
    <source>
        <dbReference type="ARBA" id="ARBA00022786"/>
    </source>
</evidence>
<evidence type="ECO:0000259" key="7">
    <source>
        <dbReference type="PROSITE" id="PS50053"/>
    </source>
</evidence>
<evidence type="ECO:0000259" key="8">
    <source>
        <dbReference type="PROSITE" id="PS50237"/>
    </source>
</evidence>
<dbReference type="PANTHER" id="PTHR11254:SF424">
    <property type="entry name" value="E3 UBIQUITIN-PROTEIN LIGASE UPL5"/>
    <property type="match status" value="1"/>
</dbReference>
<proteinExistence type="predicted"/>
<keyword evidence="4" id="KW-0808">Transferase</keyword>
<dbReference type="PROSITE" id="PS50237">
    <property type="entry name" value="HECT"/>
    <property type="match status" value="1"/>
</dbReference>
<dbReference type="Gene3D" id="3.10.20.90">
    <property type="entry name" value="Phosphatidylinositol 3-kinase Catalytic Subunit, Chain A, domain 1"/>
    <property type="match status" value="1"/>
</dbReference>
<protein>
    <recommendedName>
        <fullName evidence="3">HECT-type E3 ubiquitin transferase</fullName>
        <ecNumber evidence="3">2.3.2.26</ecNumber>
    </recommendedName>
</protein>
<dbReference type="SMART" id="SM00119">
    <property type="entry name" value="HECTc"/>
    <property type="match status" value="1"/>
</dbReference>
<dbReference type="PROSITE" id="PS50053">
    <property type="entry name" value="UBIQUITIN_2"/>
    <property type="match status" value="1"/>
</dbReference>
<dbReference type="PANTHER" id="PTHR11254">
    <property type="entry name" value="HECT DOMAIN UBIQUITIN-PROTEIN LIGASE"/>
    <property type="match status" value="1"/>
</dbReference>
<evidence type="ECO:0000313" key="10">
    <source>
        <dbReference type="Proteomes" id="UP000824890"/>
    </source>
</evidence>
<dbReference type="SUPFAM" id="SSF54236">
    <property type="entry name" value="Ubiquitin-like"/>
    <property type="match status" value="1"/>
</dbReference>
<dbReference type="EC" id="2.3.2.26" evidence="3"/>
<feature type="domain" description="HECT" evidence="8">
    <location>
        <begin position="506"/>
        <end position="830"/>
    </location>
</feature>
<keyword evidence="10" id="KW-1185">Reference proteome</keyword>
<evidence type="ECO:0000256" key="3">
    <source>
        <dbReference type="ARBA" id="ARBA00012485"/>
    </source>
</evidence>
<feature type="domain" description="Ubiquitin-like" evidence="7">
    <location>
        <begin position="196"/>
        <end position="268"/>
    </location>
</feature>
<dbReference type="InterPro" id="IPR000626">
    <property type="entry name" value="Ubiquitin-like_dom"/>
</dbReference>
<keyword evidence="5 6" id="KW-0833">Ubl conjugation pathway</keyword>
<dbReference type="InterPro" id="IPR050409">
    <property type="entry name" value="E3_ubiq-protein_ligase"/>
</dbReference>
<accession>A0ABQ7YDA1</accession>
<dbReference type="Gene3D" id="3.90.1750.10">
    <property type="entry name" value="Hect, E3 ligase catalytic domains"/>
    <property type="match status" value="1"/>
</dbReference>
<evidence type="ECO:0000256" key="4">
    <source>
        <dbReference type="ARBA" id="ARBA00022679"/>
    </source>
</evidence>
<dbReference type="Pfam" id="PF00240">
    <property type="entry name" value="ubiquitin"/>
    <property type="match status" value="1"/>
</dbReference>
<evidence type="ECO:0000256" key="6">
    <source>
        <dbReference type="PROSITE-ProRule" id="PRU00104"/>
    </source>
</evidence>
<dbReference type="Gene3D" id="3.30.2410.10">
    <property type="entry name" value="Hect, E3 ligase catalytic domain"/>
    <property type="match status" value="1"/>
</dbReference>
<dbReference type="Proteomes" id="UP000824890">
    <property type="component" value="Unassembled WGS sequence"/>
</dbReference>